<feature type="signal peptide" evidence="9">
    <location>
        <begin position="1"/>
        <end position="23"/>
    </location>
</feature>
<keyword evidence="5" id="KW-0249">Electron transport</keyword>
<feature type="region of interest" description="Disordered" evidence="8">
    <location>
        <begin position="30"/>
        <end position="61"/>
    </location>
</feature>
<sequence>MNQKSSLGLGRIGLVAAACLTLAACGGGGGGSASQPTDHAHMSMSPTVAPTVAASPSASQAPASAAAVVEEVNASNKGGDFRPAGLTIKAGETVEWVNHSGNIHNVTFDDKSLGNSSTMSANETFSKKFDKPGSYHYVCTFHPGMEGTVTVS</sequence>
<feature type="binding site" evidence="7">
    <location>
        <position position="104"/>
    </location>
    <ligand>
        <name>Cu cation</name>
        <dbReference type="ChEBI" id="CHEBI:23378"/>
    </ligand>
</feature>
<organism evidence="11 12">
    <name type="scientific">Candidatus Dormiibacter inghamiae</name>
    <dbReference type="NCBI Taxonomy" id="3127013"/>
    <lineage>
        <taxon>Bacteria</taxon>
        <taxon>Bacillati</taxon>
        <taxon>Candidatus Dormiibacterota</taxon>
        <taxon>Candidatus Dormibacteria</taxon>
        <taxon>Candidatus Dormibacterales</taxon>
        <taxon>Candidatus Dormibacteraceae</taxon>
        <taxon>Candidatus Dormiibacter</taxon>
    </lineage>
</organism>
<evidence type="ECO:0000256" key="2">
    <source>
        <dbReference type="ARBA" id="ARBA00022448"/>
    </source>
</evidence>
<feature type="domain" description="Blue (type 1) copper" evidence="10">
    <location>
        <begin position="77"/>
        <end position="151"/>
    </location>
</feature>
<evidence type="ECO:0000256" key="3">
    <source>
        <dbReference type="ARBA" id="ARBA00022723"/>
    </source>
</evidence>
<accession>A0A934K989</accession>
<protein>
    <submittedName>
        <fullName evidence="11">Cupredoxin domain-containing protein</fullName>
    </submittedName>
</protein>
<dbReference type="Gene3D" id="2.60.40.420">
    <property type="entry name" value="Cupredoxins - blue copper proteins"/>
    <property type="match status" value="1"/>
</dbReference>
<dbReference type="GO" id="GO:0005507">
    <property type="term" value="F:copper ion binding"/>
    <property type="evidence" value="ECO:0007669"/>
    <property type="project" value="InterPro"/>
</dbReference>
<evidence type="ECO:0000313" key="12">
    <source>
        <dbReference type="Proteomes" id="UP000620075"/>
    </source>
</evidence>
<dbReference type="EMBL" id="JAEKNQ010000025">
    <property type="protein sequence ID" value="MBJ7602847.1"/>
    <property type="molecule type" value="Genomic_DNA"/>
</dbReference>
<feature type="compositionally biased region" description="Low complexity" evidence="8">
    <location>
        <begin position="45"/>
        <end position="61"/>
    </location>
</feature>
<evidence type="ECO:0000313" key="11">
    <source>
        <dbReference type="EMBL" id="MBJ7602847.1"/>
    </source>
</evidence>
<keyword evidence="3 7" id="KW-0479">Metal-binding</keyword>
<evidence type="ECO:0000256" key="9">
    <source>
        <dbReference type="SAM" id="SignalP"/>
    </source>
</evidence>
<dbReference type="PANTHER" id="PTHR36507">
    <property type="entry name" value="BLL1555 PROTEIN"/>
    <property type="match status" value="1"/>
</dbReference>
<proteinExistence type="predicted"/>
<dbReference type="InterPro" id="IPR052721">
    <property type="entry name" value="ET_Amicyanin"/>
</dbReference>
<keyword evidence="9" id="KW-0732">Signal</keyword>
<keyword evidence="2" id="KW-0813">Transport</keyword>
<dbReference type="GO" id="GO:0042597">
    <property type="term" value="C:periplasmic space"/>
    <property type="evidence" value="ECO:0007669"/>
    <property type="project" value="UniProtKB-SubCell"/>
</dbReference>
<dbReference type="SUPFAM" id="SSF49503">
    <property type="entry name" value="Cupredoxins"/>
    <property type="match status" value="1"/>
</dbReference>
<evidence type="ECO:0000256" key="1">
    <source>
        <dbReference type="ARBA" id="ARBA00004418"/>
    </source>
</evidence>
<keyword evidence="6 7" id="KW-0186">Copper</keyword>
<evidence type="ECO:0000256" key="8">
    <source>
        <dbReference type="SAM" id="MobiDB-lite"/>
    </source>
</evidence>
<dbReference type="PRINTS" id="PR00155">
    <property type="entry name" value="AMICYANIN"/>
</dbReference>
<gene>
    <name evidence="11" type="ORF">JF888_06595</name>
</gene>
<name>A0A934K989_9BACT</name>
<dbReference type="PROSITE" id="PS51257">
    <property type="entry name" value="PROKAR_LIPOPROTEIN"/>
    <property type="match status" value="1"/>
</dbReference>
<dbReference type="RefSeq" id="WP_338177872.1">
    <property type="nucleotide sequence ID" value="NZ_JAEKNQ010000025.1"/>
</dbReference>
<evidence type="ECO:0000256" key="5">
    <source>
        <dbReference type="ARBA" id="ARBA00022982"/>
    </source>
</evidence>
<reference evidence="11 12" key="1">
    <citation type="submission" date="2020-10" db="EMBL/GenBank/DDBJ databases">
        <title>Ca. Dormibacterota MAGs.</title>
        <authorList>
            <person name="Montgomery K."/>
        </authorList>
    </citation>
    <scope>NUCLEOTIDE SEQUENCE [LARGE SCALE GENOMIC DNA]</scope>
    <source>
        <strain evidence="11">SC8811_S16_3</strain>
    </source>
</reference>
<dbReference type="GO" id="GO:0009055">
    <property type="term" value="F:electron transfer activity"/>
    <property type="evidence" value="ECO:0007669"/>
    <property type="project" value="InterPro"/>
</dbReference>
<feature type="chain" id="PRO_5036759651" evidence="9">
    <location>
        <begin position="24"/>
        <end position="152"/>
    </location>
</feature>
<feature type="binding site" evidence="7">
    <location>
        <position position="139"/>
    </location>
    <ligand>
        <name>Cu cation</name>
        <dbReference type="ChEBI" id="CHEBI:23378"/>
    </ligand>
</feature>
<evidence type="ECO:0000259" key="10">
    <source>
        <dbReference type="Pfam" id="PF00127"/>
    </source>
</evidence>
<dbReference type="PANTHER" id="PTHR36507:SF1">
    <property type="entry name" value="BLL1555 PROTEIN"/>
    <property type="match status" value="1"/>
</dbReference>
<dbReference type="InterPro" id="IPR008972">
    <property type="entry name" value="Cupredoxin"/>
</dbReference>
<comment type="caution">
    <text evidence="11">The sequence shown here is derived from an EMBL/GenBank/DDBJ whole genome shotgun (WGS) entry which is preliminary data.</text>
</comment>
<keyword evidence="4" id="KW-0574">Periplasm</keyword>
<evidence type="ECO:0000256" key="6">
    <source>
        <dbReference type="ARBA" id="ARBA00023008"/>
    </source>
</evidence>
<dbReference type="InterPro" id="IPR000923">
    <property type="entry name" value="BlueCu_1"/>
</dbReference>
<comment type="cofactor">
    <cofactor evidence="7">
        <name>Cu cation</name>
        <dbReference type="ChEBI" id="CHEBI:23378"/>
    </cofactor>
    <text evidence="7">Binds 1 copper ion per subunit.</text>
</comment>
<dbReference type="InterPro" id="IPR002386">
    <property type="entry name" value="Amicyanin/Pseudoazurin"/>
</dbReference>
<evidence type="ECO:0000256" key="7">
    <source>
        <dbReference type="PIRSR" id="PIRSR602386-1"/>
    </source>
</evidence>
<evidence type="ECO:0000256" key="4">
    <source>
        <dbReference type="ARBA" id="ARBA00022764"/>
    </source>
</evidence>
<feature type="binding site" evidence="7">
    <location>
        <position position="145"/>
    </location>
    <ligand>
        <name>Cu cation</name>
        <dbReference type="ChEBI" id="CHEBI:23378"/>
    </ligand>
</feature>
<comment type="subcellular location">
    <subcellularLocation>
        <location evidence="1">Periplasm</location>
    </subcellularLocation>
</comment>
<feature type="binding site" evidence="7">
    <location>
        <position position="142"/>
    </location>
    <ligand>
        <name>Cu cation</name>
        <dbReference type="ChEBI" id="CHEBI:23378"/>
    </ligand>
</feature>
<dbReference type="Proteomes" id="UP000620075">
    <property type="component" value="Unassembled WGS sequence"/>
</dbReference>
<dbReference type="Pfam" id="PF00127">
    <property type="entry name" value="Copper-bind"/>
    <property type="match status" value="1"/>
</dbReference>
<dbReference type="AlphaFoldDB" id="A0A934K989"/>